<dbReference type="Pfam" id="PF11104">
    <property type="entry name" value="PilM_2"/>
    <property type="match status" value="1"/>
</dbReference>
<dbReference type="EMBL" id="MHIM01000009">
    <property type="protein sequence ID" value="OGY52968.1"/>
    <property type="molecule type" value="Genomic_DNA"/>
</dbReference>
<proteinExistence type="predicted"/>
<dbReference type="PANTHER" id="PTHR32432:SF3">
    <property type="entry name" value="ETHANOLAMINE UTILIZATION PROTEIN EUTJ"/>
    <property type="match status" value="1"/>
</dbReference>
<dbReference type="AlphaFoldDB" id="A0A1G1YKT7"/>
<name>A0A1G1YKT7_9BACT</name>
<dbReference type="CDD" id="cd24049">
    <property type="entry name" value="ASKHA_NBD_PilM"/>
    <property type="match status" value="1"/>
</dbReference>
<dbReference type="Proteomes" id="UP000177376">
    <property type="component" value="Unassembled WGS sequence"/>
</dbReference>
<dbReference type="Gene3D" id="3.30.420.40">
    <property type="match status" value="2"/>
</dbReference>
<evidence type="ECO:0008006" key="3">
    <source>
        <dbReference type="Google" id="ProtNLM"/>
    </source>
</evidence>
<comment type="caution">
    <text evidence="1">The sequence shown here is derived from an EMBL/GenBank/DDBJ whole genome shotgun (WGS) entry which is preliminary data.</text>
</comment>
<protein>
    <recommendedName>
        <fullName evidence="3">SHS2 domain-containing protein</fullName>
    </recommendedName>
</protein>
<organism evidence="1 2">
    <name type="scientific">Candidatus Buchananbacteria bacterium RIFCSPLOWO2_01_FULL_39_33</name>
    <dbReference type="NCBI Taxonomy" id="1797543"/>
    <lineage>
        <taxon>Bacteria</taxon>
        <taxon>Candidatus Buchananiibacteriota</taxon>
    </lineage>
</organism>
<evidence type="ECO:0000313" key="1">
    <source>
        <dbReference type="EMBL" id="OGY52968.1"/>
    </source>
</evidence>
<sequence length="352" mass="39630">MSFLNTTEVAFGLDISDRNLRLIQLEKISQKIKIQLYNEIKLPPDCLIGGEIKQPKVFLDSLNKLIKTRRGHGQLSDEVISVLPEEKTFFKVVNTPLIHDEQIETKIKEIIPQDIPIDFNEIYLDYQIIEKNDNGLNILVGIAPKNIIESYIEILSQANLIPTVLEIEAAPISRLLLEQSQDQKPQVIIDIGAQRTGLFLYDKTVKFTISLPISGNKTTQHIVETLGLSWEEAEKAKIVCGLDKAKCHGALLEIFSDVINELNDRITKAINFYYYNFPEAKNIARVLLCGGGANFIDIAVVLQEKLKLPVIISNPFETIANPDKTFFNTQRSQSFITAIGLGLRGLRPDTFL</sequence>
<reference evidence="1 2" key="1">
    <citation type="journal article" date="2016" name="Nat. Commun.">
        <title>Thousands of microbial genomes shed light on interconnected biogeochemical processes in an aquifer system.</title>
        <authorList>
            <person name="Anantharaman K."/>
            <person name="Brown C.T."/>
            <person name="Hug L.A."/>
            <person name="Sharon I."/>
            <person name="Castelle C.J."/>
            <person name="Probst A.J."/>
            <person name="Thomas B.C."/>
            <person name="Singh A."/>
            <person name="Wilkins M.J."/>
            <person name="Karaoz U."/>
            <person name="Brodie E.L."/>
            <person name="Williams K.H."/>
            <person name="Hubbard S.S."/>
            <person name="Banfield J.F."/>
        </authorList>
    </citation>
    <scope>NUCLEOTIDE SEQUENCE [LARGE SCALE GENOMIC DNA]</scope>
</reference>
<dbReference type="SUPFAM" id="SSF53067">
    <property type="entry name" value="Actin-like ATPase domain"/>
    <property type="match status" value="2"/>
</dbReference>
<dbReference type="PANTHER" id="PTHR32432">
    <property type="entry name" value="CELL DIVISION PROTEIN FTSA-RELATED"/>
    <property type="match status" value="1"/>
</dbReference>
<dbReference type="NCBIfam" id="TIGR01175">
    <property type="entry name" value="pilM"/>
    <property type="match status" value="1"/>
</dbReference>
<dbReference type="InterPro" id="IPR050696">
    <property type="entry name" value="FtsA/MreB"/>
</dbReference>
<evidence type="ECO:0000313" key="2">
    <source>
        <dbReference type="Proteomes" id="UP000177376"/>
    </source>
</evidence>
<gene>
    <name evidence="1" type="ORF">A3A02_04485</name>
</gene>
<dbReference type="Gene3D" id="3.30.1490.300">
    <property type="match status" value="1"/>
</dbReference>
<dbReference type="InterPro" id="IPR043129">
    <property type="entry name" value="ATPase_NBD"/>
</dbReference>
<dbReference type="InterPro" id="IPR005883">
    <property type="entry name" value="PilM"/>
</dbReference>
<dbReference type="PIRSF" id="PIRSF019169">
    <property type="entry name" value="PilM"/>
    <property type="match status" value="1"/>
</dbReference>
<accession>A0A1G1YKT7</accession>